<dbReference type="AlphaFoldDB" id="A0AAW0DLI3"/>
<organism evidence="3 4">
    <name type="scientific">Paramarasmius palmivorus</name>
    <dbReference type="NCBI Taxonomy" id="297713"/>
    <lineage>
        <taxon>Eukaryota</taxon>
        <taxon>Fungi</taxon>
        <taxon>Dikarya</taxon>
        <taxon>Basidiomycota</taxon>
        <taxon>Agaricomycotina</taxon>
        <taxon>Agaricomycetes</taxon>
        <taxon>Agaricomycetidae</taxon>
        <taxon>Agaricales</taxon>
        <taxon>Marasmiineae</taxon>
        <taxon>Marasmiaceae</taxon>
        <taxon>Paramarasmius</taxon>
    </lineage>
</organism>
<reference evidence="3 4" key="1">
    <citation type="submission" date="2024-01" db="EMBL/GenBank/DDBJ databases">
        <title>A draft genome for a cacao thread blight-causing isolate of Paramarasmius palmivorus.</title>
        <authorList>
            <person name="Baruah I.K."/>
            <person name="Bukari Y."/>
            <person name="Amoako-Attah I."/>
            <person name="Meinhardt L.W."/>
            <person name="Bailey B.A."/>
            <person name="Cohen S.P."/>
        </authorList>
    </citation>
    <scope>NUCLEOTIDE SEQUENCE [LARGE SCALE GENOMIC DNA]</scope>
    <source>
        <strain evidence="3 4">GH-12</strain>
    </source>
</reference>
<name>A0AAW0DLI3_9AGAR</name>
<accession>A0AAW0DLI3</accession>
<evidence type="ECO:0000256" key="1">
    <source>
        <dbReference type="SAM" id="Coils"/>
    </source>
</evidence>
<gene>
    <name evidence="3" type="ORF">VNI00_004010</name>
</gene>
<evidence type="ECO:0000313" key="3">
    <source>
        <dbReference type="EMBL" id="KAK7053384.1"/>
    </source>
</evidence>
<dbReference type="Proteomes" id="UP001383192">
    <property type="component" value="Unassembled WGS sequence"/>
</dbReference>
<keyword evidence="1" id="KW-0175">Coiled coil</keyword>
<comment type="caution">
    <text evidence="3">The sequence shown here is derived from an EMBL/GenBank/DDBJ whole genome shotgun (WGS) entry which is preliminary data.</text>
</comment>
<feature type="region of interest" description="Disordered" evidence="2">
    <location>
        <begin position="232"/>
        <end position="297"/>
    </location>
</feature>
<protein>
    <submittedName>
        <fullName evidence="3">Uncharacterized protein</fullName>
    </submittedName>
</protein>
<proteinExistence type="predicted"/>
<sequence>MNMNTEAPTSDAFINALDLVVKHIDQFKSLTKAATQDEKGHRIKELEKEVDRLKKVNQSLIKTLSCMKLASPPGTVPVEAVILTAPSAYPHYEHAYTSIFEDTVDWPKLMDRHAELVLSLQCELTGLTVLRMSAKIDEENAVIAYSADCRLVLKTVSATKTTTRQTLTFKLDFVKKDNNGTPEDMVQYTPGSIMHFNTDQRRRLGKFGMPFSFTRDYMYLLLQVMQQTLGDIDREDSPPATPINEDSPMHLFEASAWAGQEEQTSPTSPPPVMDNDDETTTDEDSENGTMDIESEES</sequence>
<dbReference type="EMBL" id="JAYKXP010000010">
    <property type="protein sequence ID" value="KAK7053384.1"/>
    <property type="molecule type" value="Genomic_DNA"/>
</dbReference>
<evidence type="ECO:0000256" key="2">
    <source>
        <dbReference type="SAM" id="MobiDB-lite"/>
    </source>
</evidence>
<keyword evidence="4" id="KW-1185">Reference proteome</keyword>
<evidence type="ECO:0000313" key="4">
    <source>
        <dbReference type="Proteomes" id="UP001383192"/>
    </source>
</evidence>
<feature type="coiled-coil region" evidence="1">
    <location>
        <begin position="36"/>
        <end position="63"/>
    </location>
</feature>
<feature type="compositionally biased region" description="Acidic residues" evidence="2">
    <location>
        <begin position="274"/>
        <end position="297"/>
    </location>
</feature>